<keyword evidence="1 2" id="KW-0808">Transferase</keyword>
<dbReference type="InterPro" id="IPR027417">
    <property type="entry name" value="P-loop_NTPase"/>
</dbReference>
<proteinExistence type="predicted"/>
<organism evidence="2 3">
    <name type="scientific">Pseudooceanicola sediminis</name>
    <dbReference type="NCBI Taxonomy" id="2211117"/>
    <lineage>
        <taxon>Bacteria</taxon>
        <taxon>Pseudomonadati</taxon>
        <taxon>Pseudomonadota</taxon>
        <taxon>Alphaproteobacteria</taxon>
        <taxon>Rhodobacterales</taxon>
        <taxon>Paracoccaceae</taxon>
        <taxon>Pseudooceanicola</taxon>
    </lineage>
</organism>
<dbReference type="PANTHER" id="PTHR10605:SF56">
    <property type="entry name" value="BIFUNCTIONAL HEPARAN SULFATE N-DEACETYLASE_N-SULFOTRANSFERASE"/>
    <property type="match status" value="1"/>
</dbReference>
<protein>
    <submittedName>
        <fullName evidence="2">Sulfotransferase</fullName>
    </submittedName>
</protein>
<evidence type="ECO:0000313" key="3">
    <source>
        <dbReference type="Proteomes" id="UP000265848"/>
    </source>
</evidence>
<dbReference type="EMBL" id="QWJJ01000015">
    <property type="protein sequence ID" value="RII37609.1"/>
    <property type="molecule type" value="Genomic_DNA"/>
</dbReference>
<dbReference type="AlphaFoldDB" id="A0A399IZB1"/>
<dbReference type="SUPFAM" id="SSF52540">
    <property type="entry name" value="P-loop containing nucleoside triphosphate hydrolases"/>
    <property type="match status" value="1"/>
</dbReference>
<dbReference type="PANTHER" id="PTHR10605">
    <property type="entry name" value="HEPARAN SULFATE SULFOTRANSFERASE"/>
    <property type="match status" value="1"/>
</dbReference>
<dbReference type="RefSeq" id="WP_119400071.1">
    <property type="nucleotide sequence ID" value="NZ_QWJJ01000015.1"/>
</dbReference>
<dbReference type="Gene3D" id="3.40.50.300">
    <property type="entry name" value="P-loop containing nucleotide triphosphate hydrolases"/>
    <property type="match status" value="1"/>
</dbReference>
<dbReference type="Pfam" id="PF13469">
    <property type="entry name" value="Sulfotransfer_3"/>
    <property type="match status" value="1"/>
</dbReference>
<accession>A0A399IZB1</accession>
<evidence type="ECO:0000256" key="1">
    <source>
        <dbReference type="ARBA" id="ARBA00022679"/>
    </source>
</evidence>
<sequence length="292" mass="34392">MTQTGRRPGLFGHLFLSVGAMKAGTTWLYSVLEKHPELHFTPEKELHYFYHRYVDDRQLSDRRRLTLAKERYLEPFDPARANPDRVRLNLHWVTNYLQRPVDDLWYRNLFTRMRGETYNCDFSNLYTHLPQEAWPRIHADCTKLRVVYTMRHPVKRLWSHVKFHLQVTGKLDALSSWSPRQIHDFAKLPFIWDNAEYGVALRRMKAGLPRECLLPLFYEDMRSDPRGVLAGIEDFLEIPHHTYDEGLLGQKVNPSATIAMPAQFAEMFAEDFARIIDEIRAEGLEPPKAWLA</sequence>
<reference evidence="2 3" key="1">
    <citation type="submission" date="2018-08" db="EMBL/GenBank/DDBJ databases">
        <title>Pseudooceanicola sediminis CY03 in the family Rhodobacteracea.</title>
        <authorList>
            <person name="Zhang Y.-J."/>
        </authorList>
    </citation>
    <scope>NUCLEOTIDE SEQUENCE [LARGE SCALE GENOMIC DNA]</scope>
    <source>
        <strain evidence="2 3">CY03</strain>
    </source>
</reference>
<dbReference type="OrthoDB" id="981508at2"/>
<gene>
    <name evidence="2" type="ORF">DL237_15855</name>
</gene>
<evidence type="ECO:0000313" key="2">
    <source>
        <dbReference type="EMBL" id="RII37609.1"/>
    </source>
</evidence>
<dbReference type="GO" id="GO:0008146">
    <property type="term" value="F:sulfotransferase activity"/>
    <property type="evidence" value="ECO:0007669"/>
    <property type="project" value="InterPro"/>
</dbReference>
<dbReference type="Proteomes" id="UP000265848">
    <property type="component" value="Unassembled WGS sequence"/>
</dbReference>
<comment type="caution">
    <text evidence="2">The sequence shown here is derived from an EMBL/GenBank/DDBJ whole genome shotgun (WGS) entry which is preliminary data.</text>
</comment>
<dbReference type="InterPro" id="IPR037359">
    <property type="entry name" value="NST/OST"/>
</dbReference>
<name>A0A399IZB1_9RHOB</name>
<keyword evidence="3" id="KW-1185">Reference proteome</keyword>